<dbReference type="EMBL" id="JADCNM010000007">
    <property type="protein sequence ID" value="KAG0474261.1"/>
    <property type="molecule type" value="Genomic_DNA"/>
</dbReference>
<accession>A0A835QJ44</accession>
<protein>
    <recommendedName>
        <fullName evidence="6">Small auxin up regulated protein</fullName>
    </recommendedName>
</protein>
<evidence type="ECO:0000256" key="1">
    <source>
        <dbReference type="ARBA" id="ARBA00006974"/>
    </source>
</evidence>
<comment type="caution">
    <text evidence="3">The sequence shown here is derived from an EMBL/GenBank/DDBJ whole genome shotgun (WGS) entry which is preliminary data.</text>
</comment>
<evidence type="ECO:0000313" key="4">
    <source>
        <dbReference type="Proteomes" id="UP000636800"/>
    </source>
</evidence>
<dbReference type="AlphaFoldDB" id="A0A835QJ44"/>
<dbReference type="Proteomes" id="UP000636800">
    <property type="component" value="Chromosome 7"/>
</dbReference>
<gene>
    <name evidence="3" type="ORF">HPP92_013947</name>
    <name evidence="2" type="ORF">HPP92_014390</name>
</gene>
<dbReference type="InterPro" id="IPR003676">
    <property type="entry name" value="SAUR_fam"/>
</dbReference>
<proteinExistence type="inferred from homology"/>
<keyword evidence="4" id="KW-1185">Reference proteome</keyword>
<comment type="similarity">
    <text evidence="1">Belongs to the ARG7 family.</text>
</comment>
<dbReference type="GO" id="GO:0009733">
    <property type="term" value="P:response to auxin"/>
    <property type="evidence" value="ECO:0007669"/>
    <property type="project" value="InterPro"/>
</dbReference>
<dbReference type="PANTHER" id="PTHR31374">
    <property type="entry name" value="AUXIN-INDUCED PROTEIN-LIKE-RELATED"/>
    <property type="match status" value="1"/>
</dbReference>
<sequence>MKGTFLKGQNHQDGLLGLGFQGKESLPPKGWLVVRVGEEEREQQRFLVPIEYLRHPLFVGLLKQSEKEYGFQQKGAITIPCNVEHFQHVRKIIERDSSCKAAVVASSVHNHLPLHLICFRGIS</sequence>
<dbReference type="Proteomes" id="UP000639772">
    <property type="component" value="Chromosome 7"/>
</dbReference>
<evidence type="ECO:0000313" key="2">
    <source>
        <dbReference type="EMBL" id="KAG0472533.1"/>
    </source>
</evidence>
<dbReference type="EMBL" id="JADCNL010000007">
    <property type="protein sequence ID" value="KAG0472533.1"/>
    <property type="molecule type" value="Genomic_DNA"/>
</dbReference>
<name>A0A835QJ44_VANPL</name>
<reference evidence="4 5" key="1">
    <citation type="journal article" date="2020" name="Nat. Food">
        <title>A phased Vanilla planifolia genome enables genetic improvement of flavour and production.</title>
        <authorList>
            <person name="Hasing T."/>
            <person name="Tang H."/>
            <person name="Brym M."/>
            <person name="Khazi F."/>
            <person name="Huang T."/>
            <person name="Chambers A.H."/>
        </authorList>
    </citation>
    <scope>NUCLEOTIDE SEQUENCE [LARGE SCALE GENOMIC DNA]</scope>
    <source>
        <tissue evidence="3">Leaf</tissue>
    </source>
</reference>
<dbReference type="Pfam" id="PF02519">
    <property type="entry name" value="Auxin_inducible"/>
    <property type="match status" value="1"/>
</dbReference>
<dbReference type="PANTHER" id="PTHR31374:SF29">
    <property type="entry name" value="SAUR-LIKE AUXIN-RESPONSIVE PROTEIN FAMILY"/>
    <property type="match status" value="1"/>
</dbReference>
<evidence type="ECO:0000313" key="5">
    <source>
        <dbReference type="Proteomes" id="UP000639772"/>
    </source>
</evidence>
<evidence type="ECO:0008006" key="6">
    <source>
        <dbReference type="Google" id="ProtNLM"/>
    </source>
</evidence>
<evidence type="ECO:0000313" key="3">
    <source>
        <dbReference type="EMBL" id="KAG0474261.1"/>
    </source>
</evidence>
<organism evidence="3 5">
    <name type="scientific">Vanilla planifolia</name>
    <name type="common">Vanilla</name>
    <dbReference type="NCBI Taxonomy" id="51239"/>
    <lineage>
        <taxon>Eukaryota</taxon>
        <taxon>Viridiplantae</taxon>
        <taxon>Streptophyta</taxon>
        <taxon>Embryophyta</taxon>
        <taxon>Tracheophyta</taxon>
        <taxon>Spermatophyta</taxon>
        <taxon>Magnoliopsida</taxon>
        <taxon>Liliopsida</taxon>
        <taxon>Asparagales</taxon>
        <taxon>Orchidaceae</taxon>
        <taxon>Vanilloideae</taxon>
        <taxon>Vanilleae</taxon>
        <taxon>Vanilla</taxon>
    </lineage>
</organism>